<dbReference type="AlphaFoldDB" id="A0AAD1UEA0"/>
<accession>A0AAD1UEA0</accession>
<feature type="compositionally biased region" description="Polar residues" evidence="1">
    <location>
        <begin position="275"/>
        <end position="284"/>
    </location>
</feature>
<organism evidence="2 3">
    <name type="scientific">Euplotes crassus</name>
    <dbReference type="NCBI Taxonomy" id="5936"/>
    <lineage>
        <taxon>Eukaryota</taxon>
        <taxon>Sar</taxon>
        <taxon>Alveolata</taxon>
        <taxon>Ciliophora</taxon>
        <taxon>Intramacronucleata</taxon>
        <taxon>Spirotrichea</taxon>
        <taxon>Hypotrichia</taxon>
        <taxon>Euplotida</taxon>
        <taxon>Euplotidae</taxon>
        <taxon>Moneuplotes</taxon>
    </lineage>
</organism>
<name>A0AAD1UEA0_EUPCR</name>
<gene>
    <name evidence="2" type="ORF">ECRASSUSDP1_LOCUS5169</name>
</gene>
<proteinExistence type="predicted"/>
<comment type="caution">
    <text evidence="2">The sequence shown here is derived from an EMBL/GenBank/DDBJ whole genome shotgun (WGS) entry which is preliminary data.</text>
</comment>
<evidence type="ECO:0000256" key="1">
    <source>
        <dbReference type="SAM" id="MobiDB-lite"/>
    </source>
</evidence>
<reference evidence="2" key="1">
    <citation type="submission" date="2023-07" db="EMBL/GenBank/DDBJ databases">
        <authorList>
            <consortium name="AG Swart"/>
            <person name="Singh M."/>
            <person name="Singh A."/>
            <person name="Seah K."/>
            <person name="Emmerich C."/>
        </authorList>
    </citation>
    <scope>NUCLEOTIDE SEQUENCE</scope>
    <source>
        <strain evidence="2">DP1</strain>
    </source>
</reference>
<dbReference type="Proteomes" id="UP001295684">
    <property type="component" value="Unassembled WGS sequence"/>
</dbReference>
<feature type="region of interest" description="Disordered" evidence="1">
    <location>
        <begin position="261"/>
        <end position="298"/>
    </location>
</feature>
<dbReference type="EMBL" id="CAMPGE010004979">
    <property type="protein sequence ID" value="CAI2363829.1"/>
    <property type="molecule type" value="Genomic_DNA"/>
</dbReference>
<sequence>MQTMTLKVSPEKMIKLKIKQCDNSANPNEIRLAKNSLVVKPLAIERKIKKKNIDLQSVVLGENNLSTNTSLGRKAFVGNKRSLKEVNSVVVHALAGKKHALSHKSSRLLKFNEGIVDLSTTQNPIEAFNSKMNFETEISPLDLGPRYHPSEDGINFNVFPDDQKLKDKKTVLFKTSSDHSRIVKQKCYFRNTALTQRRDATSRNLNVEDTKIPEDNSSCNNTQNSLIKRPIYSQNRKEEGNKVPISRKADNLDLKLTKVEEDKAQEEKPLYPRNLRSQKVPQNRSKTEESGFLGYNEMNPRSMNNSVLLEFYDSRMQGLSKGKEKQKRNINALKIPSFKNFSSGNNQQLLNFKKRKTSLLRRINDVHKGNVSGRSEISKPIVRNKDIKLSSLKEFDSTASLVKSFQRTPTSVQQRQNLPKISPMKSFWSNTPQSSGLRMNFSSFEPKNEGRKYLISKYQNDVTIEKFKQRARYFSHQRSMIMKGK</sequence>
<keyword evidence="3" id="KW-1185">Reference proteome</keyword>
<evidence type="ECO:0000313" key="2">
    <source>
        <dbReference type="EMBL" id="CAI2363829.1"/>
    </source>
</evidence>
<feature type="compositionally biased region" description="Basic and acidic residues" evidence="1">
    <location>
        <begin position="261"/>
        <end position="270"/>
    </location>
</feature>
<evidence type="ECO:0000313" key="3">
    <source>
        <dbReference type="Proteomes" id="UP001295684"/>
    </source>
</evidence>
<protein>
    <submittedName>
        <fullName evidence="2">Uncharacterized protein</fullName>
    </submittedName>
</protein>